<reference evidence="1" key="1">
    <citation type="journal article" date="2021" name="J Fungi (Basel)">
        <title>Virulence traits and population genomics of the black yeast Aureobasidium melanogenum.</title>
        <authorList>
            <person name="Cernosa A."/>
            <person name="Sun X."/>
            <person name="Gostincar C."/>
            <person name="Fang C."/>
            <person name="Gunde-Cimerman N."/>
            <person name="Song Z."/>
        </authorList>
    </citation>
    <scope>NUCLEOTIDE SEQUENCE</scope>
    <source>
        <strain evidence="1">EXF-9298</strain>
    </source>
</reference>
<protein>
    <submittedName>
        <fullName evidence="1">Uncharacterized protein</fullName>
    </submittedName>
</protein>
<feature type="non-terminal residue" evidence="1">
    <location>
        <position position="75"/>
    </location>
</feature>
<organism evidence="1 2">
    <name type="scientific">Aureobasidium melanogenum</name>
    <name type="common">Aureobasidium pullulans var. melanogenum</name>
    <dbReference type="NCBI Taxonomy" id="46634"/>
    <lineage>
        <taxon>Eukaryota</taxon>
        <taxon>Fungi</taxon>
        <taxon>Dikarya</taxon>
        <taxon>Ascomycota</taxon>
        <taxon>Pezizomycotina</taxon>
        <taxon>Dothideomycetes</taxon>
        <taxon>Dothideomycetidae</taxon>
        <taxon>Dothideales</taxon>
        <taxon>Saccotheciaceae</taxon>
        <taxon>Aureobasidium</taxon>
    </lineage>
</organism>
<dbReference type="EMBL" id="JAHFXS010000001">
    <property type="protein sequence ID" value="KAG9991651.1"/>
    <property type="molecule type" value="Genomic_DNA"/>
</dbReference>
<comment type="caution">
    <text evidence="1">The sequence shown here is derived from an EMBL/GenBank/DDBJ whole genome shotgun (WGS) entry which is preliminary data.</text>
</comment>
<sequence length="75" mass="8413">MPGASVWLMPSKQGLPPLNFAGLGLSKQLLIKGRRDVVVRRGISASCFKFVRLVDDEVREAEGFVLQKKTWRKPC</sequence>
<evidence type="ECO:0000313" key="2">
    <source>
        <dbReference type="Proteomes" id="UP000729357"/>
    </source>
</evidence>
<dbReference type="Proteomes" id="UP000729357">
    <property type="component" value="Unassembled WGS sequence"/>
</dbReference>
<gene>
    <name evidence="1" type="ORF">KCU98_g194</name>
</gene>
<keyword evidence="2" id="KW-1185">Reference proteome</keyword>
<accession>A0A9P8G5S4</accession>
<reference evidence="1" key="2">
    <citation type="submission" date="2021-08" db="EMBL/GenBank/DDBJ databases">
        <authorList>
            <person name="Gostincar C."/>
            <person name="Sun X."/>
            <person name="Song Z."/>
            <person name="Gunde-Cimerman N."/>
        </authorList>
    </citation>
    <scope>NUCLEOTIDE SEQUENCE</scope>
    <source>
        <strain evidence="1">EXF-9298</strain>
    </source>
</reference>
<evidence type="ECO:0000313" key="1">
    <source>
        <dbReference type="EMBL" id="KAG9991651.1"/>
    </source>
</evidence>
<proteinExistence type="predicted"/>
<dbReference type="AlphaFoldDB" id="A0A9P8G5S4"/>
<name>A0A9P8G5S4_AURME</name>